<gene>
    <name evidence="2" type="ORF">NKR19_g4675</name>
</gene>
<comment type="caution">
    <text evidence="2">The sequence shown here is derived from an EMBL/GenBank/DDBJ whole genome shotgun (WGS) entry which is preliminary data.</text>
</comment>
<feature type="region of interest" description="Disordered" evidence="1">
    <location>
        <begin position="292"/>
        <end position="327"/>
    </location>
</feature>
<feature type="compositionally biased region" description="Basic and acidic residues" evidence="1">
    <location>
        <begin position="228"/>
        <end position="248"/>
    </location>
</feature>
<dbReference type="Proteomes" id="UP001174691">
    <property type="component" value="Unassembled WGS sequence"/>
</dbReference>
<feature type="region of interest" description="Disordered" evidence="1">
    <location>
        <begin position="165"/>
        <end position="184"/>
    </location>
</feature>
<dbReference type="PANTHER" id="PTHR40625:SF1">
    <property type="entry name" value="AMP-ACTIVATED PROTEIN KINASE GLYCOGEN-BINDING DOMAIN-CONTAINING PROTEIN"/>
    <property type="match status" value="1"/>
</dbReference>
<feature type="region of interest" description="Disordered" evidence="1">
    <location>
        <begin position="363"/>
        <end position="401"/>
    </location>
</feature>
<evidence type="ECO:0000256" key="1">
    <source>
        <dbReference type="SAM" id="MobiDB-lite"/>
    </source>
</evidence>
<evidence type="ECO:0000313" key="2">
    <source>
        <dbReference type="EMBL" id="KAJ9152184.1"/>
    </source>
</evidence>
<accession>A0AA38S7N1</accession>
<proteinExistence type="predicted"/>
<feature type="compositionally biased region" description="Acidic residues" evidence="1">
    <location>
        <begin position="385"/>
        <end position="394"/>
    </location>
</feature>
<dbReference type="PANTHER" id="PTHR40625">
    <property type="entry name" value="GTP-BINDING PROTEIN ESDC-RELATED"/>
    <property type="match status" value="1"/>
</dbReference>
<reference evidence="2" key="1">
    <citation type="submission" date="2022-07" db="EMBL/GenBank/DDBJ databases">
        <title>Fungi with potential for degradation of polypropylene.</title>
        <authorList>
            <person name="Gostincar C."/>
        </authorList>
    </citation>
    <scope>NUCLEOTIDE SEQUENCE</scope>
    <source>
        <strain evidence="2">EXF-13287</strain>
    </source>
</reference>
<dbReference type="EMBL" id="JANBVN010000059">
    <property type="protein sequence ID" value="KAJ9152184.1"/>
    <property type="molecule type" value="Genomic_DNA"/>
</dbReference>
<organism evidence="2 3">
    <name type="scientific">Coniochaeta hoffmannii</name>
    <dbReference type="NCBI Taxonomy" id="91930"/>
    <lineage>
        <taxon>Eukaryota</taxon>
        <taxon>Fungi</taxon>
        <taxon>Dikarya</taxon>
        <taxon>Ascomycota</taxon>
        <taxon>Pezizomycotina</taxon>
        <taxon>Sordariomycetes</taxon>
        <taxon>Sordariomycetidae</taxon>
        <taxon>Coniochaetales</taxon>
        <taxon>Coniochaetaceae</taxon>
        <taxon>Coniochaeta</taxon>
    </lineage>
</organism>
<name>A0AA38S7N1_9PEZI</name>
<sequence>MDPTTTLFTFMLQTHPSVQAVYLVGSWDNFSMPYAMERDIRRDRGQWRGCHSFKDIICDGDDGHSTSRDGGLKMGQTYYYYYELDGSTEAHDPALPTTNECPYLPGQTVNTLWVPLEQSSRKRSASLNSMRATDLKTLNPRDKFTSPRPAPSPFTNMPVRHVATASPSVIRHKRSARSLSPGSSWTFSPRKLFSRKASSSSLRETDENSLYTTSSDKSSEDVQSIRPPTRDGSRSRDMSPDSLRRFLSDDAPSMAEPELTERLALAIPEDIAEENEDDDNFATSATSESLHFTVLSPPPSQHSRSRCTTPMPGLEDATHTSPEPAAMNSTILAPPTRAAPRIPDFAPIDLPKHTPETFFLDPTVLTPASPESTASNDIPSFYHSDDEDEQDDDGPQLPQLGARLAGTDYFSGRFSKTLSAYSLPLASDPGDKLAAEEPATNQLGSPALVARNGTDVPVGNTSLLASPIPNSGLDELVSELGWMAGIIGKA</sequence>
<keyword evidence="3" id="KW-1185">Reference proteome</keyword>
<feature type="compositionally biased region" description="Polar residues" evidence="1">
    <location>
        <begin position="196"/>
        <end position="216"/>
    </location>
</feature>
<feature type="region of interest" description="Disordered" evidence="1">
    <location>
        <begin position="123"/>
        <end position="158"/>
    </location>
</feature>
<feature type="region of interest" description="Disordered" evidence="1">
    <location>
        <begin position="196"/>
        <end position="255"/>
    </location>
</feature>
<dbReference type="AlphaFoldDB" id="A0AA38S7N1"/>
<evidence type="ECO:0000313" key="3">
    <source>
        <dbReference type="Proteomes" id="UP001174691"/>
    </source>
</evidence>
<protein>
    <submittedName>
        <fullName evidence="2">Uncharacterized protein</fullName>
    </submittedName>
</protein>
<feature type="compositionally biased region" description="Polar residues" evidence="1">
    <location>
        <begin position="369"/>
        <end position="378"/>
    </location>
</feature>